<dbReference type="Proteomes" id="UP000197025">
    <property type="component" value="Unassembled WGS sequence"/>
</dbReference>
<name>A0A212QYQ3_9CHLR</name>
<accession>A0A212QYQ3</accession>
<feature type="region of interest" description="Disordered" evidence="1">
    <location>
        <begin position="47"/>
        <end position="71"/>
    </location>
</feature>
<gene>
    <name evidence="3" type="ORF">SAMN02746019_00008660</name>
</gene>
<proteinExistence type="predicted"/>
<keyword evidence="4" id="KW-1185">Reference proteome</keyword>
<reference evidence="4" key="1">
    <citation type="submission" date="2017-06" db="EMBL/GenBank/DDBJ databases">
        <authorList>
            <person name="Varghese N."/>
            <person name="Submissions S."/>
        </authorList>
    </citation>
    <scope>NUCLEOTIDE SEQUENCE [LARGE SCALE GENOMIC DNA]</scope>
    <source>
        <strain evidence="4">JAD2</strain>
    </source>
</reference>
<keyword evidence="2" id="KW-0732">Signal</keyword>
<dbReference type="InParanoid" id="A0A212QYQ3"/>
<evidence type="ECO:0000313" key="4">
    <source>
        <dbReference type="Proteomes" id="UP000197025"/>
    </source>
</evidence>
<protein>
    <recommendedName>
        <fullName evidence="5">Beta-lactamase</fullName>
    </recommendedName>
</protein>
<evidence type="ECO:0000256" key="2">
    <source>
        <dbReference type="SAM" id="SignalP"/>
    </source>
</evidence>
<evidence type="ECO:0008006" key="5">
    <source>
        <dbReference type="Google" id="ProtNLM"/>
    </source>
</evidence>
<sequence length="121" mass="13030">MKRIGMGVSVLMLAMGMAAALHRALAQPSTPSPLAAQALPAEAFLQSDRLEEGPLSPQALKHPLNSENLGGMGIQEEPLRFREGYGVGLAVYDGQQTRLVFHFLSSIAMPTPPRPAGRRKR</sequence>
<feature type="chain" id="PRO_5012216953" description="Beta-lactamase" evidence="2">
    <location>
        <begin position="27"/>
        <end position="121"/>
    </location>
</feature>
<organism evidence="3 4">
    <name type="scientific">Thermoflexus hugenholtzii JAD2</name>
    <dbReference type="NCBI Taxonomy" id="877466"/>
    <lineage>
        <taxon>Bacteria</taxon>
        <taxon>Bacillati</taxon>
        <taxon>Chloroflexota</taxon>
        <taxon>Thermoflexia</taxon>
        <taxon>Thermoflexales</taxon>
        <taxon>Thermoflexaceae</taxon>
        <taxon>Thermoflexus</taxon>
    </lineage>
</organism>
<dbReference type="RefSeq" id="WP_088571116.1">
    <property type="nucleotide sequence ID" value="NZ_FYEK01000027.1"/>
</dbReference>
<dbReference type="EMBL" id="FYEK01000027">
    <property type="protein sequence ID" value="SNB64761.1"/>
    <property type="molecule type" value="Genomic_DNA"/>
</dbReference>
<evidence type="ECO:0000256" key="1">
    <source>
        <dbReference type="SAM" id="MobiDB-lite"/>
    </source>
</evidence>
<feature type="signal peptide" evidence="2">
    <location>
        <begin position="1"/>
        <end position="26"/>
    </location>
</feature>
<dbReference type="AlphaFoldDB" id="A0A212QYQ3"/>
<evidence type="ECO:0000313" key="3">
    <source>
        <dbReference type="EMBL" id="SNB64761.1"/>
    </source>
</evidence>